<evidence type="ECO:0000256" key="1">
    <source>
        <dbReference type="ARBA" id="ARBA00022737"/>
    </source>
</evidence>
<dbReference type="OMA" id="TALIDCT"/>
<dbReference type="Gene3D" id="1.25.40.20">
    <property type="entry name" value="Ankyrin repeat-containing domain"/>
    <property type="match status" value="1"/>
</dbReference>
<accession>T2MEX9</accession>
<dbReference type="PANTHER" id="PTHR24171:SF8">
    <property type="entry name" value="BRCA1-ASSOCIATED RING DOMAIN PROTEIN 1"/>
    <property type="match status" value="1"/>
</dbReference>
<dbReference type="InterPro" id="IPR002110">
    <property type="entry name" value="Ankyrin_rpt"/>
</dbReference>
<dbReference type="GO" id="GO:0085020">
    <property type="term" value="P:protein K6-linked ubiquitination"/>
    <property type="evidence" value="ECO:0007669"/>
    <property type="project" value="TreeGrafter"/>
</dbReference>
<dbReference type="Pfam" id="PF12796">
    <property type="entry name" value="Ank_2"/>
    <property type="match status" value="1"/>
</dbReference>
<evidence type="ECO:0000313" key="4">
    <source>
        <dbReference type="EMBL" id="CDG70649.1"/>
    </source>
</evidence>
<dbReference type="EMBL" id="HAAD01004417">
    <property type="protein sequence ID" value="CDG70649.1"/>
    <property type="molecule type" value="mRNA"/>
</dbReference>
<dbReference type="OrthoDB" id="426293at2759"/>
<dbReference type="GO" id="GO:0070531">
    <property type="term" value="C:BRCA1-A complex"/>
    <property type="evidence" value="ECO:0007669"/>
    <property type="project" value="TreeGrafter"/>
</dbReference>
<reference evidence="4" key="1">
    <citation type="journal article" date="2013" name="Genome Biol. Evol.">
        <title>Punctuated emergences of genetic and phenotypic innovations in eumetazoan, bilaterian, euteleostome, and hominidae ancestors.</title>
        <authorList>
            <person name="Wenger Y."/>
            <person name="Galliot B."/>
        </authorList>
    </citation>
    <scope>NUCLEOTIDE SEQUENCE</scope>
    <source>
        <tissue evidence="4">Whole animals</tissue>
    </source>
</reference>
<gene>
    <name evidence="4" type="primary">MTPN</name>
</gene>
<sequence>MAGLLKWSVQNGDIEKVRQAFMQKSFDVNEDIGNGTRLIHCAADYGQLEVIDYLISIGANINVVDKHGNSPLLNAVYEGHTSCVKLLLDKGADKNIKSPSGETALQVAETEAIKQLLK</sequence>
<dbReference type="GO" id="GO:0031436">
    <property type="term" value="C:BRCA1-BARD1 complex"/>
    <property type="evidence" value="ECO:0007669"/>
    <property type="project" value="TreeGrafter"/>
</dbReference>
<dbReference type="SUPFAM" id="SSF48403">
    <property type="entry name" value="Ankyrin repeat"/>
    <property type="match status" value="1"/>
</dbReference>
<dbReference type="PANTHER" id="PTHR24171">
    <property type="entry name" value="ANKYRIN REPEAT DOMAIN-CONTAINING PROTEIN 39-RELATED"/>
    <property type="match status" value="1"/>
</dbReference>
<proteinExistence type="evidence at transcript level"/>
<name>T2MEX9_HYDVU</name>
<dbReference type="PROSITE" id="PS50297">
    <property type="entry name" value="ANK_REP_REGION"/>
    <property type="match status" value="2"/>
</dbReference>
<protein>
    <submittedName>
        <fullName evidence="4">Myotrophin</fullName>
    </submittedName>
</protein>
<evidence type="ECO:0000256" key="2">
    <source>
        <dbReference type="ARBA" id="ARBA00023043"/>
    </source>
</evidence>
<keyword evidence="1" id="KW-0677">Repeat</keyword>
<dbReference type="GO" id="GO:0004842">
    <property type="term" value="F:ubiquitin-protein transferase activity"/>
    <property type="evidence" value="ECO:0007669"/>
    <property type="project" value="TreeGrafter"/>
</dbReference>
<organism evidence="4">
    <name type="scientific">Hydra vulgaris</name>
    <name type="common">Hydra</name>
    <name type="synonym">Hydra attenuata</name>
    <dbReference type="NCBI Taxonomy" id="6087"/>
    <lineage>
        <taxon>Eukaryota</taxon>
        <taxon>Metazoa</taxon>
        <taxon>Cnidaria</taxon>
        <taxon>Hydrozoa</taxon>
        <taxon>Hydroidolina</taxon>
        <taxon>Anthoathecata</taxon>
        <taxon>Aplanulata</taxon>
        <taxon>Hydridae</taxon>
        <taxon>Hydra</taxon>
    </lineage>
</organism>
<dbReference type="PRINTS" id="PR01415">
    <property type="entry name" value="ANKYRIN"/>
</dbReference>
<feature type="repeat" description="ANK" evidence="3">
    <location>
        <begin position="34"/>
        <end position="66"/>
    </location>
</feature>
<dbReference type="PROSITE" id="PS50088">
    <property type="entry name" value="ANK_REPEAT"/>
    <property type="match status" value="2"/>
</dbReference>
<evidence type="ECO:0000256" key="3">
    <source>
        <dbReference type="PROSITE-ProRule" id="PRU00023"/>
    </source>
</evidence>
<feature type="repeat" description="ANK" evidence="3">
    <location>
        <begin position="67"/>
        <end position="99"/>
    </location>
</feature>
<dbReference type="SMART" id="SM00248">
    <property type="entry name" value="ANK"/>
    <property type="match status" value="2"/>
</dbReference>
<keyword evidence="2 3" id="KW-0040">ANK repeat</keyword>
<dbReference type="InterPro" id="IPR036770">
    <property type="entry name" value="Ankyrin_rpt-contain_sf"/>
</dbReference>
<dbReference type="AlphaFoldDB" id="T2MEX9"/>